<dbReference type="PRINTS" id="PR01988">
    <property type="entry name" value="EXPORTERBACE"/>
</dbReference>
<feature type="domain" description="Major facilitator superfamily (MFS) profile" evidence="8">
    <location>
        <begin position="11"/>
        <end position="399"/>
    </location>
</feature>
<dbReference type="PANTHER" id="PTHR23513:SF6">
    <property type="entry name" value="MAJOR FACILITATOR SUPERFAMILY ASSOCIATED DOMAIN-CONTAINING PROTEIN"/>
    <property type="match status" value="1"/>
</dbReference>
<keyword evidence="3 7" id="KW-0812">Transmembrane</keyword>
<keyword evidence="2" id="KW-1003">Cell membrane</keyword>
<evidence type="ECO:0000259" key="8">
    <source>
        <dbReference type="PROSITE" id="PS50850"/>
    </source>
</evidence>
<accession>A0ABV2WJW6</accession>
<evidence type="ECO:0000313" key="9">
    <source>
        <dbReference type="EMBL" id="MEU1951179.1"/>
    </source>
</evidence>
<dbReference type="EMBL" id="JBEYBF010000002">
    <property type="protein sequence ID" value="MEU1951179.1"/>
    <property type="molecule type" value="Genomic_DNA"/>
</dbReference>
<protein>
    <submittedName>
        <fullName evidence="9">MFS transporter</fullName>
    </submittedName>
</protein>
<dbReference type="InterPro" id="IPR036259">
    <property type="entry name" value="MFS_trans_sf"/>
</dbReference>
<keyword evidence="5 7" id="KW-0472">Membrane</keyword>
<dbReference type="PROSITE" id="PS50850">
    <property type="entry name" value="MFS"/>
    <property type="match status" value="1"/>
</dbReference>
<comment type="caution">
    <text evidence="9">The sequence shown here is derived from an EMBL/GenBank/DDBJ whole genome shotgun (WGS) entry which is preliminary data.</text>
</comment>
<evidence type="ECO:0000313" key="10">
    <source>
        <dbReference type="Proteomes" id="UP001550628"/>
    </source>
</evidence>
<feature type="transmembrane region" description="Helical" evidence="7">
    <location>
        <begin position="345"/>
        <end position="367"/>
    </location>
</feature>
<evidence type="ECO:0000256" key="1">
    <source>
        <dbReference type="ARBA" id="ARBA00004651"/>
    </source>
</evidence>
<dbReference type="RefSeq" id="WP_356955149.1">
    <property type="nucleotide sequence ID" value="NZ_JBEYBD010000003.1"/>
</dbReference>
<feature type="compositionally biased region" description="Basic and acidic residues" evidence="6">
    <location>
        <begin position="443"/>
        <end position="464"/>
    </location>
</feature>
<evidence type="ECO:0000256" key="6">
    <source>
        <dbReference type="SAM" id="MobiDB-lite"/>
    </source>
</evidence>
<evidence type="ECO:0000256" key="2">
    <source>
        <dbReference type="ARBA" id="ARBA00022475"/>
    </source>
</evidence>
<feature type="transmembrane region" description="Helical" evidence="7">
    <location>
        <begin position="12"/>
        <end position="29"/>
    </location>
</feature>
<keyword evidence="4 7" id="KW-1133">Transmembrane helix</keyword>
<dbReference type="Pfam" id="PF07690">
    <property type="entry name" value="MFS_1"/>
    <property type="match status" value="1"/>
</dbReference>
<evidence type="ECO:0000256" key="3">
    <source>
        <dbReference type="ARBA" id="ARBA00022692"/>
    </source>
</evidence>
<sequence>MSGSGIFGNRNFVLLWSGNAISLIGFHGVRIAYPLLALAITGSAALAGWVGFAVSLPALIFQIPAGIAADRCHRRLVMIICQTTGLAAACSACLILAFDPPEPGLLLIIAAFVEGTAFVFFGMSELAMVRDVVDTPQRPAAFALFEAEQPIALVIGRAVGAAIYGSARWMPFVADAVTYLICLCTLSSIRIDPTRRSDSSAEAAPATLRTGAHLVLSEPFLRSSTVISGLSNMVIQVVILLIIVDIERSTRPVWVVGVVLGAAGVGGIIGSAVAASLATRFGAQQLYRSALWCWTALLVPIALCSHPLVVGAAWFGVGAVGTVVNVALTLFRVERIPEEVLGRAVGTVSMVTDGAVALGALTAGYLLTVLGPAATGWVLVGAMFGLALAGCSTGRSPDTPAVPVGGAIGRHHTRGRRRAADVLFLPIRRFSIRRWSAATTQRDRGVLAECGREPRHGTRGEPARTRPAAPARASEDRRPAPRGREIGGKDCRRSRQKLF</sequence>
<feature type="transmembrane region" description="Helical" evidence="7">
    <location>
        <begin position="76"/>
        <end position="98"/>
    </location>
</feature>
<comment type="subcellular location">
    <subcellularLocation>
        <location evidence="1">Cell membrane</location>
        <topology evidence="1">Multi-pass membrane protein</topology>
    </subcellularLocation>
</comment>
<organism evidence="9 10">
    <name type="scientific">Nocardia rhamnosiphila</name>
    <dbReference type="NCBI Taxonomy" id="426716"/>
    <lineage>
        <taxon>Bacteria</taxon>
        <taxon>Bacillati</taxon>
        <taxon>Actinomycetota</taxon>
        <taxon>Actinomycetes</taxon>
        <taxon>Mycobacteriales</taxon>
        <taxon>Nocardiaceae</taxon>
        <taxon>Nocardia</taxon>
    </lineage>
</organism>
<evidence type="ECO:0000256" key="7">
    <source>
        <dbReference type="SAM" id="Phobius"/>
    </source>
</evidence>
<feature type="region of interest" description="Disordered" evidence="6">
    <location>
        <begin position="443"/>
        <end position="499"/>
    </location>
</feature>
<feature type="transmembrane region" description="Helical" evidence="7">
    <location>
        <begin position="314"/>
        <end position="333"/>
    </location>
</feature>
<dbReference type="Gene3D" id="1.20.1250.20">
    <property type="entry name" value="MFS general substrate transporter like domains"/>
    <property type="match status" value="1"/>
</dbReference>
<feature type="compositionally biased region" description="Basic and acidic residues" evidence="6">
    <location>
        <begin position="473"/>
        <end position="493"/>
    </location>
</feature>
<gene>
    <name evidence="9" type="ORF">ABZ510_04900</name>
</gene>
<dbReference type="InterPro" id="IPR020846">
    <property type="entry name" value="MFS_dom"/>
</dbReference>
<feature type="transmembrane region" description="Helical" evidence="7">
    <location>
        <begin position="373"/>
        <end position="391"/>
    </location>
</feature>
<dbReference type="SUPFAM" id="SSF103473">
    <property type="entry name" value="MFS general substrate transporter"/>
    <property type="match status" value="1"/>
</dbReference>
<keyword evidence="10" id="KW-1185">Reference proteome</keyword>
<feature type="transmembrane region" description="Helical" evidence="7">
    <location>
        <begin position="169"/>
        <end position="189"/>
    </location>
</feature>
<dbReference type="InterPro" id="IPR022324">
    <property type="entry name" value="Bacilysin_exporter_BacE_put"/>
</dbReference>
<feature type="transmembrane region" description="Helical" evidence="7">
    <location>
        <begin position="252"/>
        <end position="278"/>
    </location>
</feature>
<proteinExistence type="predicted"/>
<dbReference type="PANTHER" id="PTHR23513">
    <property type="entry name" value="INTEGRAL MEMBRANE EFFLUX PROTEIN-RELATED"/>
    <property type="match status" value="1"/>
</dbReference>
<evidence type="ECO:0000256" key="5">
    <source>
        <dbReference type="ARBA" id="ARBA00023136"/>
    </source>
</evidence>
<dbReference type="CDD" id="cd06173">
    <property type="entry name" value="MFS_MefA_like"/>
    <property type="match status" value="1"/>
</dbReference>
<reference evidence="9 10" key="1">
    <citation type="submission" date="2024-06" db="EMBL/GenBank/DDBJ databases">
        <title>The Natural Products Discovery Center: Release of the First 8490 Sequenced Strains for Exploring Actinobacteria Biosynthetic Diversity.</title>
        <authorList>
            <person name="Kalkreuter E."/>
            <person name="Kautsar S.A."/>
            <person name="Yang D."/>
            <person name="Bader C.D."/>
            <person name="Teijaro C.N."/>
            <person name="Fluegel L."/>
            <person name="Davis C.M."/>
            <person name="Simpson J.R."/>
            <person name="Lauterbach L."/>
            <person name="Steele A.D."/>
            <person name="Gui C."/>
            <person name="Meng S."/>
            <person name="Li G."/>
            <person name="Viehrig K."/>
            <person name="Ye F."/>
            <person name="Su P."/>
            <person name="Kiefer A.F."/>
            <person name="Nichols A."/>
            <person name="Cepeda A.J."/>
            <person name="Yan W."/>
            <person name="Fan B."/>
            <person name="Jiang Y."/>
            <person name="Adhikari A."/>
            <person name="Zheng C.-J."/>
            <person name="Schuster L."/>
            <person name="Cowan T.M."/>
            <person name="Smanski M.J."/>
            <person name="Chevrette M.G."/>
            <person name="De Carvalho L.P.S."/>
            <person name="Shen B."/>
        </authorList>
    </citation>
    <scope>NUCLEOTIDE SEQUENCE [LARGE SCALE GENOMIC DNA]</scope>
    <source>
        <strain evidence="9 10">NPDC019708</strain>
    </source>
</reference>
<name>A0ABV2WJW6_9NOCA</name>
<evidence type="ECO:0000256" key="4">
    <source>
        <dbReference type="ARBA" id="ARBA00022989"/>
    </source>
</evidence>
<dbReference type="InterPro" id="IPR011701">
    <property type="entry name" value="MFS"/>
</dbReference>
<feature type="transmembrane region" description="Helical" evidence="7">
    <location>
        <begin position="226"/>
        <end position="246"/>
    </location>
</feature>
<feature type="transmembrane region" description="Helical" evidence="7">
    <location>
        <begin position="104"/>
        <end position="128"/>
    </location>
</feature>
<feature type="transmembrane region" description="Helical" evidence="7">
    <location>
        <begin position="35"/>
        <end position="64"/>
    </location>
</feature>
<dbReference type="Proteomes" id="UP001550628">
    <property type="component" value="Unassembled WGS sequence"/>
</dbReference>